<dbReference type="PANTHER" id="PTHR38469">
    <property type="entry name" value="PERIPLASMIC PEPTIDASE SUBFAMILY S1B"/>
    <property type="match status" value="1"/>
</dbReference>
<keyword evidence="6 7" id="KW-0720">Serine protease</keyword>
<dbReference type="Proteomes" id="UP001597374">
    <property type="component" value="Unassembled WGS sequence"/>
</dbReference>
<dbReference type="Gene3D" id="2.40.10.10">
    <property type="entry name" value="Trypsin-like serine proteases"/>
    <property type="match status" value="1"/>
</dbReference>
<evidence type="ECO:0000256" key="3">
    <source>
        <dbReference type="ARBA" id="ARBA00022670"/>
    </source>
</evidence>
<dbReference type="SUPFAM" id="SSF50494">
    <property type="entry name" value="Trypsin-like serine proteases"/>
    <property type="match status" value="1"/>
</dbReference>
<gene>
    <name evidence="8" type="ORF">ACFSKP_18630</name>
</gene>
<keyword evidence="9" id="KW-1185">Reference proteome</keyword>
<keyword evidence="2 7" id="KW-0031">Aminopeptidase</keyword>
<reference evidence="9" key="1">
    <citation type="journal article" date="2019" name="Int. J. Syst. Evol. Microbiol.">
        <title>The Global Catalogue of Microorganisms (GCM) 10K type strain sequencing project: providing services to taxonomists for standard genome sequencing and annotation.</title>
        <authorList>
            <consortium name="The Broad Institute Genomics Platform"/>
            <consortium name="The Broad Institute Genome Sequencing Center for Infectious Disease"/>
            <person name="Wu L."/>
            <person name="Ma J."/>
        </authorList>
    </citation>
    <scope>NUCLEOTIDE SEQUENCE [LARGE SCALE GENOMIC DNA]</scope>
    <source>
        <strain evidence="9">CGMCC 4.1782</strain>
    </source>
</reference>
<evidence type="ECO:0000256" key="5">
    <source>
        <dbReference type="ARBA" id="ARBA00022801"/>
    </source>
</evidence>
<dbReference type="InterPro" id="IPR009003">
    <property type="entry name" value="Peptidase_S1_PA"/>
</dbReference>
<name>A0ABW5D4X2_9BACT</name>
<evidence type="ECO:0000256" key="4">
    <source>
        <dbReference type="ARBA" id="ARBA00022729"/>
    </source>
</evidence>
<comment type="similarity">
    <text evidence="1 7">Belongs to the peptidase S46 family.</text>
</comment>
<sequence>MFKRILSLLLLVSLCAPFASKADEGMWLPMLVKRLNHADMQKKGLQLTAEEIYNVNNSSLKDAIVQFGGFCTGEFISKEGLLLTNHHCGYGAIQSHSTTEHDYLTNGFWAADRKQELPNEGLFVDILVRMDDVTGKVLEGIDNNTPEQERAQKVSERMQAIAKEAGNNGQYVSYVRDFFNGNEYYLFVYERFNDVRLVGTPPSSVGKFGGDTDNWMWPRHTGDFSMFRVYMSPDGKPADYSPNNVPYKPKHHLPVNIAGVEQDDFSMVFGFPGRTKRFMTSEGLKLDVDQLNKSRIKLREKRLALWKEDMDKADATRIQYASKYASTSNYYKYSIGQNDGIKRMKTVEGKQAEERKFQAWADADAQRKALYGDVLKQMNEAYAVIEKYNLGSVYLNEAVLGTEALLFAYRMNALNSALKAGNAEAAKKAAEDLKPRAEAFFKDYNMATDKKVFAAKMKFYSEDIAKDQQPEAFKKLVTKYKGDFNKLADYIYSNTFVVNKQKVNQFLANPSQKQLENDPAFQLVSSIMENYATNIAPKLAEANAKLAKANRLYVAGLREMNPNKVYYPDANSTLRLSYGSVKNYKPYDGVTYEFTTTLEGIMQKEDPTNEEFVVPAKLKQLYEAKDYGRYANKDGQLVVNFITDNDITGGNSGSPVINGRGELIGLAFDGNWEAMTGDLVYDPEYKRCINMSANYLLFMIDKYAGATNLINEMTIVDTNSPGPADAATANVKAGDAVAPQAELLNETVKEANEKLRAGKTEFKIEKKKGDARVKLQVKD</sequence>
<keyword evidence="3 7" id="KW-0645">Protease</keyword>
<comment type="caution">
    <text evidence="8">The sequence shown here is derived from an EMBL/GenBank/DDBJ whole genome shotgun (WGS) entry which is preliminary data.</text>
</comment>
<dbReference type="InterPro" id="IPR019500">
    <property type="entry name" value="Pep_S46"/>
</dbReference>
<evidence type="ECO:0000313" key="8">
    <source>
        <dbReference type="EMBL" id="MFD2248290.1"/>
    </source>
</evidence>
<feature type="signal peptide" evidence="7">
    <location>
        <begin position="1"/>
        <end position="21"/>
    </location>
</feature>
<comment type="function">
    <text evidence="7">Catalyzes the removal of dipeptides from the N-terminus of oligopeptides.</text>
</comment>
<keyword evidence="4 7" id="KW-0732">Signal</keyword>
<organism evidence="8 9">
    <name type="scientific">Pontibacter ruber</name>
    <dbReference type="NCBI Taxonomy" id="1343895"/>
    <lineage>
        <taxon>Bacteria</taxon>
        <taxon>Pseudomonadati</taxon>
        <taxon>Bacteroidota</taxon>
        <taxon>Cytophagia</taxon>
        <taxon>Cytophagales</taxon>
        <taxon>Hymenobacteraceae</taxon>
        <taxon>Pontibacter</taxon>
    </lineage>
</organism>
<accession>A0ABW5D4X2</accession>
<evidence type="ECO:0000313" key="9">
    <source>
        <dbReference type="Proteomes" id="UP001597374"/>
    </source>
</evidence>
<keyword evidence="5 7" id="KW-0378">Hydrolase</keyword>
<dbReference type="Pfam" id="PF10459">
    <property type="entry name" value="Peptidase_S46"/>
    <property type="match status" value="1"/>
</dbReference>
<proteinExistence type="inferred from homology"/>
<dbReference type="EMBL" id="JBHUIM010000003">
    <property type="protein sequence ID" value="MFD2248290.1"/>
    <property type="molecule type" value="Genomic_DNA"/>
</dbReference>
<evidence type="ECO:0000256" key="6">
    <source>
        <dbReference type="ARBA" id="ARBA00022825"/>
    </source>
</evidence>
<dbReference type="PANTHER" id="PTHR38469:SF1">
    <property type="entry name" value="PERIPLASMIC PEPTIDASE SUBFAMILY S1B"/>
    <property type="match status" value="1"/>
</dbReference>
<dbReference type="EC" id="3.4.14.-" evidence="7"/>
<feature type="chain" id="PRO_5044983734" description="Dipeptidyl-peptidase" evidence="7">
    <location>
        <begin position="22"/>
        <end position="779"/>
    </location>
</feature>
<evidence type="ECO:0000256" key="2">
    <source>
        <dbReference type="ARBA" id="ARBA00022438"/>
    </source>
</evidence>
<evidence type="ECO:0000256" key="1">
    <source>
        <dbReference type="ARBA" id="ARBA00010491"/>
    </source>
</evidence>
<dbReference type="RefSeq" id="WP_250431783.1">
    <property type="nucleotide sequence ID" value="NZ_JALPRR010000004.1"/>
</dbReference>
<protein>
    <recommendedName>
        <fullName evidence="7">Dipeptidyl-peptidase</fullName>
        <ecNumber evidence="7">3.4.14.-</ecNumber>
    </recommendedName>
</protein>
<evidence type="ECO:0000256" key="7">
    <source>
        <dbReference type="RuleBase" id="RU366067"/>
    </source>
</evidence>
<dbReference type="InterPro" id="IPR043504">
    <property type="entry name" value="Peptidase_S1_PA_chymotrypsin"/>
</dbReference>